<evidence type="ECO:0000256" key="3">
    <source>
        <dbReference type="ARBA" id="ARBA00023163"/>
    </source>
</evidence>
<dbReference type="GO" id="GO:0003700">
    <property type="term" value="F:DNA-binding transcription factor activity"/>
    <property type="evidence" value="ECO:0007669"/>
    <property type="project" value="InterPro"/>
</dbReference>
<dbReference type="InterPro" id="IPR050204">
    <property type="entry name" value="AraC_XylS_family_regulators"/>
</dbReference>
<dbReference type="EMBL" id="BOPH01000024">
    <property type="protein sequence ID" value="GIJ67361.1"/>
    <property type="molecule type" value="Genomic_DNA"/>
</dbReference>
<dbReference type="Pfam" id="PF14525">
    <property type="entry name" value="AraC_binding_2"/>
    <property type="match status" value="1"/>
</dbReference>
<keyword evidence="3" id="KW-0804">Transcription</keyword>
<evidence type="ECO:0000313" key="6">
    <source>
        <dbReference type="Proteomes" id="UP000635606"/>
    </source>
</evidence>
<dbReference type="InterPro" id="IPR009057">
    <property type="entry name" value="Homeodomain-like_sf"/>
</dbReference>
<sequence length="334" mass="36700">MTGDPERAERDSYTSGWHLADYGNSSLSEVKSLCQTYFGLSVVPELPEARLLYWFRAGRVGAVTVGEMRFGDEVRLLRPDSPDVYLVYVPLTGRMTTEHAGVVAAGSVNRAVVHRPCGPATVDRIRPFTTVLVVRLERAAVEQHLQTALGRSVGGVVEVAPWLDLTTRRGRTWLGLMQLTLDDIVEPDGAAADPTTAARLAAGAIAAFLSAADHPHRKELIRPERYRWPRPVRRAIEAMQADPAYPFTVADLAHTSGVGVRALQAAFHRTTGTSPMCYLRDLRLARAHGDLRSARPDTETVADVAHRWGFSHLGRFAAAYRQQFGVAPSVTLRE</sequence>
<keyword evidence="2" id="KW-0238">DNA-binding</keyword>
<comment type="caution">
    <text evidence="5">The sequence shown here is derived from an EMBL/GenBank/DDBJ whole genome shotgun (WGS) entry which is preliminary data.</text>
</comment>
<dbReference type="InterPro" id="IPR018062">
    <property type="entry name" value="HTH_AraC-typ_CS"/>
</dbReference>
<evidence type="ECO:0000259" key="4">
    <source>
        <dbReference type="PROSITE" id="PS01124"/>
    </source>
</evidence>
<dbReference type="SUPFAM" id="SSF46689">
    <property type="entry name" value="Homeodomain-like"/>
    <property type="match status" value="2"/>
</dbReference>
<dbReference type="GO" id="GO:0043565">
    <property type="term" value="F:sequence-specific DNA binding"/>
    <property type="evidence" value="ECO:0007669"/>
    <property type="project" value="InterPro"/>
</dbReference>
<evidence type="ECO:0000313" key="5">
    <source>
        <dbReference type="EMBL" id="GIJ67361.1"/>
    </source>
</evidence>
<evidence type="ECO:0000256" key="2">
    <source>
        <dbReference type="ARBA" id="ARBA00023125"/>
    </source>
</evidence>
<dbReference type="InterPro" id="IPR035418">
    <property type="entry name" value="AraC-bd_2"/>
</dbReference>
<dbReference type="PROSITE" id="PS00041">
    <property type="entry name" value="HTH_ARAC_FAMILY_1"/>
    <property type="match status" value="1"/>
</dbReference>
<dbReference type="SMART" id="SM00342">
    <property type="entry name" value="HTH_ARAC"/>
    <property type="match status" value="1"/>
</dbReference>
<proteinExistence type="predicted"/>
<dbReference type="Proteomes" id="UP000635606">
    <property type="component" value="Unassembled WGS sequence"/>
</dbReference>
<protein>
    <submittedName>
        <fullName evidence="5">AraC family transcriptional regulator</fullName>
    </submittedName>
</protein>
<feature type="domain" description="HTH araC/xylS-type" evidence="4">
    <location>
        <begin position="233"/>
        <end position="334"/>
    </location>
</feature>
<dbReference type="Pfam" id="PF12833">
    <property type="entry name" value="HTH_18"/>
    <property type="match status" value="1"/>
</dbReference>
<gene>
    <name evidence="5" type="ORF">Voc01_022780</name>
</gene>
<organism evidence="5 6">
    <name type="scientific">Virgisporangium ochraceum</name>
    <dbReference type="NCBI Taxonomy" id="65505"/>
    <lineage>
        <taxon>Bacteria</taxon>
        <taxon>Bacillati</taxon>
        <taxon>Actinomycetota</taxon>
        <taxon>Actinomycetes</taxon>
        <taxon>Micromonosporales</taxon>
        <taxon>Micromonosporaceae</taxon>
        <taxon>Virgisporangium</taxon>
    </lineage>
</organism>
<evidence type="ECO:0000256" key="1">
    <source>
        <dbReference type="ARBA" id="ARBA00023015"/>
    </source>
</evidence>
<dbReference type="AlphaFoldDB" id="A0A8J4EA44"/>
<reference evidence="5" key="1">
    <citation type="submission" date="2021-01" db="EMBL/GenBank/DDBJ databases">
        <title>Whole genome shotgun sequence of Virgisporangium ochraceum NBRC 16418.</title>
        <authorList>
            <person name="Komaki H."/>
            <person name="Tamura T."/>
        </authorList>
    </citation>
    <scope>NUCLEOTIDE SEQUENCE</scope>
    <source>
        <strain evidence="5">NBRC 16418</strain>
    </source>
</reference>
<name>A0A8J4EA44_9ACTN</name>
<keyword evidence="6" id="KW-1185">Reference proteome</keyword>
<dbReference type="RefSeq" id="WP_203927311.1">
    <property type="nucleotide sequence ID" value="NZ_BOPH01000024.1"/>
</dbReference>
<keyword evidence="1" id="KW-0805">Transcription regulation</keyword>
<dbReference type="PANTHER" id="PTHR46796">
    <property type="entry name" value="HTH-TYPE TRANSCRIPTIONAL ACTIVATOR RHAS-RELATED"/>
    <property type="match status" value="1"/>
</dbReference>
<dbReference type="PANTHER" id="PTHR46796:SF12">
    <property type="entry name" value="HTH-TYPE DNA-BINDING TRANSCRIPTIONAL ACTIVATOR EUTR"/>
    <property type="match status" value="1"/>
</dbReference>
<dbReference type="Gene3D" id="1.10.10.60">
    <property type="entry name" value="Homeodomain-like"/>
    <property type="match status" value="1"/>
</dbReference>
<accession>A0A8J4EA44</accession>
<dbReference type="InterPro" id="IPR018060">
    <property type="entry name" value="HTH_AraC"/>
</dbReference>
<dbReference type="PROSITE" id="PS01124">
    <property type="entry name" value="HTH_ARAC_FAMILY_2"/>
    <property type="match status" value="1"/>
</dbReference>